<name>A0A432XDM1_9GAMM</name>
<keyword evidence="2" id="KW-1185">Reference proteome</keyword>
<comment type="caution">
    <text evidence="1">The sequence shown here is derived from an EMBL/GenBank/DDBJ whole genome shotgun (WGS) entry which is preliminary data.</text>
</comment>
<evidence type="ECO:0000313" key="2">
    <source>
        <dbReference type="Proteomes" id="UP000286678"/>
    </source>
</evidence>
<dbReference type="AlphaFoldDB" id="A0A432XDM1"/>
<organism evidence="1 2">
    <name type="scientific">Pseudidiomarina aquimaris</name>
    <dbReference type="NCBI Taxonomy" id="641841"/>
    <lineage>
        <taxon>Bacteria</taxon>
        <taxon>Pseudomonadati</taxon>
        <taxon>Pseudomonadota</taxon>
        <taxon>Gammaproteobacteria</taxon>
        <taxon>Alteromonadales</taxon>
        <taxon>Idiomarinaceae</taxon>
        <taxon>Pseudidiomarina</taxon>
    </lineage>
</organism>
<dbReference type="Proteomes" id="UP000286678">
    <property type="component" value="Unassembled WGS sequence"/>
</dbReference>
<evidence type="ECO:0008006" key="3">
    <source>
        <dbReference type="Google" id="ProtNLM"/>
    </source>
</evidence>
<dbReference type="RefSeq" id="WP_126834466.1">
    <property type="nucleotide sequence ID" value="NZ_PIPT01000008.1"/>
</dbReference>
<evidence type="ECO:0000313" key="1">
    <source>
        <dbReference type="EMBL" id="RUO46647.1"/>
    </source>
</evidence>
<gene>
    <name evidence="1" type="ORF">CWE21_10860</name>
</gene>
<dbReference type="OrthoDB" id="6283067at2"/>
<protein>
    <recommendedName>
        <fullName evidence="3">Asparagine synthetase domain-containing protein</fullName>
    </recommendedName>
</protein>
<dbReference type="EMBL" id="PIPT01000008">
    <property type="protein sequence ID" value="RUO46647.1"/>
    <property type="molecule type" value="Genomic_DNA"/>
</dbReference>
<proteinExistence type="predicted"/>
<sequence>MNWLFLNVSLEHQPEQVKELTKNFKLHQEQLCDGSKCDIIYDPRLTLGKPVAHGNRSKLLIAGWFLLEGTVNNYNRLLERIEQNGLSEALFSIEQGVFIGIFDDGVTPHVFVDWFGLSAHYLTRVGGQLQVAPSALALRSELTPINPVHLGIIEKKGHIWGHRTRYQNIERILPGHINSLDKQKCYIDFSRIPAVPIAEIPLHIKKTTDAFDSTSKFVSISAGFDSRLLAIIGNASRGYTWGPEQSKDIMNSGVIAKKLQLKVHHFRFKEEQPNADDDVICEWILAGQNKQLQQQFFVNYRKASQLCKPAFVALDGYLGDVLQRGVYLYGSSLRSEIKRLFPGCFTRDADIQILRERYCKLSDKELKLLEHDYTELLEKINLTGVDRANYVTAFEFMFGRGFAHIYMGGIALNSVFNVVLPGFAERRIFTACLRSPVEEVLKYQVFKNTWLLLDSDIVRLKSEGLYSPKTSQLFIPFANFIGRVITNYLPKYKNYGKE</sequence>
<reference evidence="2" key="1">
    <citation type="journal article" date="2018" name="Front. Microbiol.">
        <title>Genome-Based Analysis Reveals the Taxonomy and Diversity of the Family Idiomarinaceae.</title>
        <authorList>
            <person name="Liu Y."/>
            <person name="Lai Q."/>
            <person name="Shao Z."/>
        </authorList>
    </citation>
    <scope>NUCLEOTIDE SEQUENCE [LARGE SCALE GENOMIC DNA]</scope>
    <source>
        <strain evidence="2">SW15</strain>
    </source>
</reference>
<accession>A0A432XDM1</accession>